<dbReference type="VEuPathDB" id="FungiDB:BD410DRAFT_825736"/>
<evidence type="ECO:0000256" key="1">
    <source>
        <dbReference type="SAM" id="MobiDB-lite"/>
    </source>
</evidence>
<feature type="compositionally biased region" description="Low complexity" evidence="1">
    <location>
        <begin position="93"/>
        <end position="116"/>
    </location>
</feature>
<evidence type="ECO:0000313" key="2">
    <source>
        <dbReference type="EMBL" id="TDL26604.1"/>
    </source>
</evidence>
<feature type="compositionally biased region" description="Polar residues" evidence="1">
    <location>
        <begin position="83"/>
        <end position="92"/>
    </location>
</feature>
<organism evidence="2 3">
    <name type="scientific">Rickenella mellea</name>
    <dbReference type="NCBI Taxonomy" id="50990"/>
    <lineage>
        <taxon>Eukaryota</taxon>
        <taxon>Fungi</taxon>
        <taxon>Dikarya</taxon>
        <taxon>Basidiomycota</taxon>
        <taxon>Agaricomycotina</taxon>
        <taxon>Agaricomycetes</taxon>
        <taxon>Hymenochaetales</taxon>
        <taxon>Rickenellaceae</taxon>
        <taxon>Rickenella</taxon>
    </lineage>
</organism>
<name>A0A4Y7QG28_9AGAM</name>
<feature type="region of interest" description="Disordered" evidence="1">
    <location>
        <begin position="15"/>
        <end position="167"/>
    </location>
</feature>
<gene>
    <name evidence="2" type="ORF">BD410DRAFT_825736</name>
</gene>
<sequence length="191" mass="20537">MPKVVKSPFKSRVEVVITKRPPGQRSLQSKAVGNTSTHSQQAQGSAEVKRPRRVILIVRPPRPDEPVSPSTPSPTVKRIKLIVSTSDASIRITTSPQASTPSATASSSKSTTIHTAQTSAPPPEEELPAPKATPIISDQAPVPQPSQSNDDYDDDLGSDPEFLYPNWTPPPIQPSTAWLHWAAATVTYTCC</sequence>
<protein>
    <submittedName>
        <fullName evidence="2">Uncharacterized protein</fullName>
    </submittedName>
</protein>
<dbReference type="EMBL" id="ML170161">
    <property type="protein sequence ID" value="TDL26604.1"/>
    <property type="molecule type" value="Genomic_DNA"/>
</dbReference>
<feature type="compositionally biased region" description="Polar residues" evidence="1">
    <location>
        <begin position="25"/>
        <end position="44"/>
    </location>
</feature>
<evidence type="ECO:0000313" key="3">
    <source>
        <dbReference type="Proteomes" id="UP000294933"/>
    </source>
</evidence>
<feature type="compositionally biased region" description="Low complexity" evidence="1">
    <location>
        <begin position="67"/>
        <end position="76"/>
    </location>
</feature>
<reference evidence="2 3" key="1">
    <citation type="submission" date="2018-06" db="EMBL/GenBank/DDBJ databases">
        <title>A transcriptomic atlas of mushroom development highlights an independent origin of complex multicellularity.</title>
        <authorList>
            <consortium name="DOE Joint Genome Institute"/>
            <person name="Krizsan K."/>
            <person name="Almasi E."/>
            <person name="Merenyi Z."/>
            <person name="Sahu N."/>
            <person name="Viragh M."/>
            <person name="Koszo T."/>
            <person name="Mondo S."/>
            <person name="Kiss B."/>
            <person name="Balint B."/>
            <person name="Kues U."/>
            <person name="Barry K."/>
            <person name="Hegedus J.C."/>
            <person name="Henrissat B."/>
            <person name="Johnson J."/>
            <person name="Lipzen A."/>
            <person name="Ohm R."/>
            <person name="Nagy I."/>
            <person name="Pangilinan J."/>
            <person name="Yan J."/>
            <person name="Xiong Y."/>
            <person name="Grigoriev I.V."/>
            <person name="Hibbett D.S."/>
            <person name="Nagy L.G."/>
        </authorList>
    </citation>
    <scope>NUCLEOTIDE SEQUENCE [LARGE SCALE GENOMIC DNA]</scope>
    <source>
        <strain evidence="2 3">SZMC22713</strain>
    </source>
</reference>
<accession>A0A4Y7QG28</accession>
<dbReference type="Proteomes" id="UP000294933">
    <property type="component" value="Unassembled WGS sequence"/>
</dbReference>
<dbReference type="AlphaFoldDB" id="A0A4Y7QG28"/>
<keyword evidence="3" id="KW-1185">Reference proteome</keyword>
<proteinExistence type="predicted"/>